<dbReference type="AlphaFoldDB" id="A0A9P4VQI2"/>
<feature type="domain" description="Lysine-specific metallo-endopeptidase" evidence="16">
    <location>
        <begin position="201"/>
        <end position="347"/>
    </location>
</feature>
<evidence type="ECO:0000256" key="1">
    <source>
        <dbReference type="ARBA" id="ARBA00001187"/>
    </source>
</evidence>
<dbReference type="Proteomes" id="UP000799429">
    <property type="component" value="Unassembled WGS sequence"/>
</dbReference>
<evidence type="ECO:0000256" key="14">
    <source>
        <dbReference type="PIRSR" id="PIRSR601384-2"/>
    </source>
</evidence>
<dbReference type="SUPFAM" id="SSF55486">
    <property type="entry name" value="Metalloproteases ('zincins'), catalytic domain"/>
    <property type="match status" value="1"/>
</dbReference>
<evidence type="ECO:0000256" key="3">
    <source>
        <dbReference type="ARBA" id="ARBA00010279"/>
    </source>
</evidence>
<evidence type="ECO:0000256" key="15">
    <source>
        <dbReference type="RuleBase" id="RU361126"/>
    </source>
</evidence>
<comment type="function">
    <text evidence="15">Secreted metalloproteinase that allows assimilation of proteinaceous substrates. Shows high activities on basic nuclear substrates such as histone and protamine.</text>
</comment>
<dbReference type="InterPro" id="IPR029463">
    <property type="entry name" value="Lys_MEP"/>
</dbReference>
<keyword evidence="11 15" id="KW-0482">Metalloprotease</keyword>
<dbReference type="EMBL" id="MU006097">
    <property type="protein sequence ID" value="KAF2838350.1"/>
    <property type="molecule type" value="Genomic_DNA"/>
</dbReference>
<evidence type="ECO:0000256" key="6">
    <source>
        <dbReference type="ARBA" id="ARBA00022685"/>
    </source>
</evidence>
<keyword evidence="7 14" id="KW-0479">Metal-binding</keyword>
<keyword evidence="18" id="KW-1185">Reference proteome</keyword>
<feature type="chain" id="PRO_5040546395" description="Neutral protease 2" evidence="15">
    <location>
        <begin position="19"/>
        <end position="353"/>
    </location>
</feature>
<keyword evidence="6 15" id="KW-0165">Cleavage on pair of basic residues</keyword>
<evidence type="ECO:0000256" key="2">
    <source>
        <dbReference type="ARBA" id="ARBA00004613"/>
    </source>
</evidence>
<proteinExistence type="inferred from homology"/>
<evidence type="ECO:0000256" key="11">
    <source>
        <dbReference type="ARBA" id="ARBA00023049"/>
    </source>
</evidence>
<comment type="subcellular location">
    <subcellularLocation>
        <location evidence="2 15">Secreted</location>
    </subcellularLocation>
</comment>
<evidence type="ECO:0000256" key="7">
    <source>
        <dbReference type="ARBA" id="ARBA00022723"/>
    </source>
</evidence>
<dbReference type="GO" id="GO:0005576">
    <property type="term" value="C:extracellular region"/>
    <property type="evidence" value="ECO:0007669"/>
    <property type="project" value="UniProtKB-SubCell"/>
</dbReference>
<feature type="binding site" evidence="14">
    <location>
        <position position="304"/>
    </location>
    <ligand>
        <name>Zn(2+)</name>
        <dbReference type="ChEBI" id="CHEBI:29105"/>
        <note>catalytic</note>
    </ligand>
</feature>
<comment type="cofactor">
    <cofactor evidence="14 15">
        <name>Zn(2+)</name>
        <dbReference type="ChEBI" id="CHEBI:29105"/>
    </cofactor>
    <text evidence="14 15">Binds 1 zinc ion per subunit.</text>
</comment>
<evidence type="ECO:0000259" key="16">
    <source>
        <dbReference type="SMART" id="SM01351"/>
    </source>
</evidence>
<evidence type="ECO:0000256" key="5">
    <source>
        <dbReference type="ARBA" id="ARBA00022670"/>
    </source>
</evidence>
<keyword evidence="10 14" id="KW-0862">Zinc</keyword>
<keyword evidence="8 15" id="KW-0732">Signal</keyword>
<dbReference type="PANTHER" id="PTHR37016:SF3">
    <property type="entry name" value="NEUTRAL PROTEASE 2-RELATED"/>
    <property type="match status" value="1"/>
</dbReference>
<sequence>MRISASLSLAALVTLVSAASVNLNKRNSDVKVDIEAVGNTLIKAIVHNTGTSDLKLLKTGTFLDSAPVEHAKVFSATAPVAFEGIRMRVRTSGLNDEAFVPIAAGQTLEFEFDVAEVHDLSSGGNFDIFTEGAIPFAEADSNELSGSAVYFESNILSLSVDGEAARAKKVAFEKRTRIQSDCTGSRLSATQTALRNCQSLANAAANAAASGSASKFQEYFKTTSSSVRSTVAARFRAVASECSSTNSGATRQYCTDQLGACSSNTLAYTQPSTNLVVNCPIYFSALPALTRTCHAQDQATTTLHEYTHAPGVYSPGTDDYAYGYSASIALSSSRAVLNADTYALFANAIYVGC</sequence>
<protein>
    <recommendedName>
        <fullName evidence="15">Neutral protease 2</fullName>
        <ecNumber evidence="15">3.4.24.39</ecNumber>
    </recommendedName>
    <alternativeName>
        <fullName evidence="15">Deuterolysin</fullName>
    </alternativeName>
</protein>
<feature type="signal peptide" evidence="15">
    <location>
        <begin position="1"/>
        <end position="18"/>
    </location>
</feature>
<keyword evidence="9 15" id="KW-0378">Hydrolase</keyword>
<keyword evidence="5 15" id="KW-0645">Protease</keyword>
<dbReference type="CDD" id="cd11008">
    <property type="entry name" value="M35_deuterolysin_like"/>
    <property type="match status" value="1"/>
</dbReference>
<evidence type="ECO:0000256" key="4">
    <source>
        <dbReference type="ARBA" id="ARBA00022525"/>
    </source>
</evidence>
<feature type="binding site" evidence="14">
    <location>
        <position position="319"/>
    </location>
    <ligand>
        <name>Zn(2+)</name>
        <dbReference type="ChEBI" id="CHEBI:29105"/>
        <note>catalytic</note>
    </ligand>
</feature>
<dbReference type="InterPro" id="IPR024079">
    <property type="entry name" value="MetalloPept_cat_dom_sf"/>
</dbReference>
<feature type="binding site" evidence="14">
    <location>
        <position position="308"/>
    </location>
    <ligand>
        <name>Zn(2+)</name>
        <dbReference type="ChEBI" id="CHEBI:29105"/>
        <note>catalytic</note>
    </ligand>
</feature>
<dbReference type="Gene3D" id="3.40.390.10">
    <property type="entry name" value="Collagenase (Catalytic Domain)"/>
    <property type="match status" value="1"/>
</dbReference>
<comment type="catalytic activity">
    <reaction evidence="1 15">
        <text>Preferential cleavage of bonds with hydrophobic residues in P1'. Also 3-Asn-|-Gln-4 and 8-Gly-|-Ser-9 bonds in insulin B chain.</text>
        <dbReference type="EC" id="3.4.24.39"/>
    </reaction>
</comment>
<evidence type="ECO:0000313" key="18">
    <source>
        <dbReference type="Proteomes" id="UP000799429"/>
    </source>
</evidence>
<evidence type="ECO:0000256" key="9">
    <source>
        <dbReference type="ARBA" id="ARBA00022801"/>
    </source>
</evidence>
<dbReference type="PANTHER" id="PTHR37016">
    <property type="match status" value="1"/>
</dbReference>
<dbReference type="PRINTS" id="PR00768">
    <property type="entry name" value="DEUTEROLYSIN"/>
</dbReference>
<dbReference type="InterPro" id="IPR001384">
    <property type="entry name" value="Peptidase_M35"/>
</dbReference>
<dbReference type="SMART" id="SM01351">
    <property type="entry name" value="Aspzincin_M35"/>
    <property type="match status" value="1"/>
</dbReference>
<evidence type="ECO:0000256" key="12">
    <source>
        <dbReference type="ARBA" id="ARBA00023145"/>
    </source>
</evidence>
<dbReference type="Pfam" id="PF02102">
    <property type="entry name" value="Peptidase_M35"/>
    <property type="match status" value="1"/>
</dbReference>
<dbReference type="GO" id="GO:0004222">
    <property type="term" value="F:metalloendopeptidase activity"/>
    <property type="evidence" value="ECO:0007669"/>
    <property type="project" value="InterPro"/>
</dbReference>
<comment type="similarity">
    <text evidence="3 15">Belongs to the peptidase M35 family.</text>
</comment>
<feature type="active site" evidence="13">
    <location>
        <position position="305"/>
    </location>
</feature>
<keyword evidence="4 15" id="KW-0964">Secreted</keyword>
<evidence type="ECO:0000313" key="17">
    <source>
        <dbReference type="EMBL" id="KAF2838350.1"/>
    </source>
</evidence>
<evidence type="ECO:0000256" key="10">
    <source>
        <dbReference type="ARBA" id="ARBA00022833"/>
    </source>
</evidence>
<dbReference type="OrthoDB" id="412874at2759"/>
<dbReference type="EC" id="3.4.24.39" evidence="15"/>
<keyword evidence="12" id="KW-0865">Zymogen</keyword>
<name>A0A9P4VQI2_9PEZI</name>
<dbReference type="InterPro" id="IPR050414">
    <property type="entry name" value="Fungal_M35_metalloproteases"/>
</dbReference>
<dbReference type="Gene3D" id="2.60.40.2970">
    <property type="match status" value="1"/>
</dbReference>
<evidence type="ECO:0000256" key="8">
    <source>
        <dbReference type="ARBA" id="ARBA00022729"/>
    </source>
</evidence>
<comment type="caution">
    <text evidence="17">The sequence shown here is derived from an EMBL/GenBank/DDBJ whole genome shotgun (WGS) entry which is preliminary data.</text>
</comment>
<dbReference type="GO" id="GO:0006508">
    <property type="term" value="P:proteolysis"/>
    <property type="evidence" value="ECO:0007669"/>
    <property type="project" value="UniProtKB-KW"/>
</dbReference>
<evidence type="ECO:0000256" key="13">
    <source>
        <dbReference type="PIRSR" id="PIRSR601384-1"/>
    </source>
</evidence>
<gene>
    <name evidence="17" type="ORF">M501DRAFT_976660</name>
</gene>
<accession>A0A9P4VQI2</accession>
<dbReference type="GO" id="GO:0046872">
    <property type="term" value="F:metal ion binding"/>
    <property type="evidence" value="ECO:0007669"/>
    <property type="project" value="UniProtKB-KW"/>
</dbReference>
<reference evidence="17" key="1">
    <citation type="journal article" date="2020" name="Stud. Mycol.">
        <title>101 Dothideomycetes genomes: a test case for predicting lifestyles and emergence of pathogens.</title>
        <authorList>
            <person name="Haridas S."/>
            <person name="Albert R."/>
            <person name="Binder M."/>
            <person name="Bloem J."/>
            <person name="Labutti K."/>
            <person name="Salamov A."/>
            <person name="Andreopoulos B."/>
            <person name="Baker S."/>
            <person name="Barry K."/>
            <person name="Bills G."/>
            <person name="Bluhm B."/>
            <person name="Cannon C."/>
            <person name="Castanera R."/>
            <person name="Culley D."/>
            <person name="Daum C."/>
            <person name="Ezra D."/>
            <person name="Gonzalez J."/>
            <person name="Henrissat B."/>
            <person name="Kuo A."/>
            <person name="Liang C."/>
            <person name="Lipzen A."/>
            <person name="Lutzoni F."/>
            <person name="Magnuson J."/>
            <person name="Mondo S."/>
            <person name="Nolan M."/>
            <person name="Ohm R."/>
            <person name="Pangilinan J."/>
            <person name="Park H.-J."/>
            <person name="Ramirez L."/>
            <person name="Alfaro M."/>
            <person name="Sun H."/>
            <person name="Tritt A."/>
            <person name="Yoshinaga Y."/>
            <person name="Zwiers L.-H."/>
            <person name="Turgeon B."/>
            <person name="Goodwin S."/>
            <person name="Spatafora J."/>
            <person name="Crous P."/>
            <person name="Grigoriev I."/>
        </authorList>
    </citation>
    <scope>NUCLEOTIDE SEQUENCE</scope>
    <source>
        <strain evidence="17">CBS 101060</strain>
    </source>
</reference>
<organism evidence="17 18">
    <name type="scientific">Patellaria atrata CBS 101060</name>
    <dbReference type="NCBI Taxonomy" id="1346257"/>
    <lineage>
        <taxon>Eukaryota</taxon>
        <taxon>Fungi</taxon>
        <taxon>Dikarya</taxon>
        <taxon>Ascomycota</taxon>
        <taxon>Pezizomycotina</taxon>
        <taxon>Dothideomycetes</taxon>
        <taxon>Dothideomycetes incertae sedis</taxon>
        <taxon>Patellariales</taxon>
        <taxon>Patellariaceae</taxon>
        <taxon>Patellaria</taxon>
    </lineage>
</organism>